<dbReference type="Pfam" id="PF00107">
    <property type="entry name" value="ADH_zinc_N"/>
    <property type="match status" value="1"/>
</dbReference>
<proteinExistence type="inferred from homology"/>
<sequence>MKGVVYHGPGDVRVHDDLPMPQLRGPRDAVVRVTITAICGTDLHPYRHELPGLPAGTVLGHEFVGTVAAAGTEVPFAVGDRVLASDLVACGRCRNCALGWHYQCSEATLFGYGTVVGESLPGGQAEYVRVPFADVVLSRIPADVEDEEALFAGDILTTGYAAVEAAGLRPGETVAVIGGGPVGACAAMSAVTAGAARVVVVDPDDGRRAWARSRGWLAAQPDSPEAADADVVIEAVGDAEALRCAVRTAARRGRVVSIGAHHSPDLPFPADIAFARELSVRFVVGDPIRCRDRVLDLVRADRLDPTALVSHRLPLSAAANGYRLFDRREAVKVLLHVGDR</sequence>
<dbReference type="InterPro" id="IPR036291">
    <property type="entry name" value="NAD(P)-bd_dom_sf"/>
</dbReference>
<feature type="domain" description="Alcohol dehydrogenase-like N-terminal" evidence="7">
    <location>
        <begin position="25"/>
        <end position="136"/>
    </location>
</feature>
<protein>
    <submittedName>
        <fullName evidence="8">2-desacetyl-2-hydroxyethyl bacteriochlorophyllide A dehydrogenase</fullName>
    </submittedName>
</protein>
<gene>
    <name evidence="8" type="ORF">BJ998_007472</name>
</gene>
<keyword evidence="2 5" id="KW-0479">Metal-binding</keyword>
<comment type="caution">
    <text evidence="8">The sequence shown here is derived from an EMBL/GenBank/DDBJ whole genome shotgun (WGS) entry which is preliminary data.</text>
</comment>
<evidence type="ECO:0000256" key="5">
    <source>
        <dbReference type="RuleBase" id="RU361277"/>
    </source>
</evidence>
<keyword evidence="9" id="KW-1185">Reference proteome</keyword>
<dbReference type="AlphaFoldDB" id="A0A7W9KPD9"/>
<evidence type="ECO:0000259" key="6">
    <source>
        <dbReference type="Pfam" id="PF00107"/>
    </source>
</evidence>
<dbReference type="InterPro" id="IPR011032">
    <property type="entry name" value="GroES-like_sf"/>
</dbReference>
<evidence type="ECO:0000256" key="3">
    <source>
        <dbReference type="ARBA" id="ARBA00022833"/>
    </source>
</evidence>
<reference evidence="8 9" key="1">
    <citation type="submission" date="2020-08" db="EMBL/GenBank/DDBJ databases">
        <title>Sequencing the genomes of 1000 actinobacteria strains.</title>
        <authorList>
            <person name="Klenk H.-P."/>
        </authorList>
    </citation>
    <scope>NUCLEOTIDE SEQUENCE [LARGE SCALE GENOMIC DNA]</scope>
    <source>
        <strain evidence="8 9">DSM 43851</strain>
    </source>
</reference>
<dbReference type="InterPro" id="IPR002328">
    <property type="entry name" value="ADH_Zn_CS"/>
</dbReference>
<keyword evidence="4" id="KW-0560">Oxidoreductase</keyword>
<dbReference type="InterPro" id="IPR013154">
    <property type="entry name" value="ADH-like_N"/>
</dbReference>
<dbReference type="Gene3D" id="3.40.50.720">
    <property type="entry name" value="NAD(P)-binding Rossmann-like Domain"/>
    <property type="match status" value="1"/>
</dbReference>
<dbReference type="EMBL" id="JACHIR010000001">
    <property type="protein sequence ID" value="MBB5896276.1"/>
    <property type="molecule type" value="Genomic_DNA"/>
</dbReference>
<dbReference type="SUPFAM" id="SSF51735">
    <property type="entry name" value="NAD(P)-binding Rossmann-fold domains"/>
    <property type="match status" value="1"/>
</dbReference>
<dbReference type="Pfam" id="PF08240">
    <property type="entry name" value="ADH_N"/>
    <property type="match status" value="1"/>
</dbReference>
<comment type="cofactor">
    <cofactor evidence="1 5">
        <name>Zn(2+)</name>
        <dbReference type="ChEBI" id="CHEBI:29105"/>
    </cofactor>
</comment>
<name>A0A7W9KPD9_9PSEU</name>
<evidence type="ECO:0000313" key="8">
    <source>
        <dbReference type="EMBL" id="MBB5896276.1"/>
    </source>
</evidence>
<accession>A0A7W9KPD9</accession>
<keyword evidence="3 5" id="KW-0862">Zinc</keyword>
<dbReference type="PANTHER" id="PTHR42813:SF2">
    <property type="entry name" value="DEHYDROGENASE, ZINC-CONTAINING, PUTATIVE (AFU_ORTHOLOGUE AFUA_2G02810)-RELATED"/>
    <property type="match status" value="1"/>
</dbReference>
<dbReference type="GO" id="GO:0008270">
    <property type="term" value="F:zinc ion binding"/>
    <property type="evidence" value="ECO:0007669"/>
    <property type="project" value="InterPro"/>
</dbReference>
<dbReference type="GO" id="GO:0016491">
    <property type="term" value="F:oxidoreductase activity"/>
    <property type="evidence" value="ECO:0007669"/>
    <property type="project" value="UniProtKB-KW"/>
</dbReference>
<dbReference type="PROSITE" id="PS00059">
    <property type="entry name" value="ADH_ZINC"/>
    <property type="match status" value="1"/>
</dbReference>
<dbReference type="SUPFAM" id="SSF50129">
    <property type="entry name" value="GroES-like"/>
    <property type="match status" value="1"/>
</dbReference>
<dbReference type="Gene3D" id="3.90.180.10">
    <property type="entry name" value="Medium-chain alcohol dehydrogenases, catalytic domain"/>
    <property type="match status" value="1"/>
</dbReference>
<dbReference type="RefSeq" id="WP_184867960.1">
    <property type="nucleotide sequence ID" value="NZ_BAAAWY010000101.1"/>
</dbReference>
<comment type="similarity">
    <text evidence="5">Belongs to the zinc-containing alcohol dehydrogenase family.</text>
</comment>
<evidence type="ECO:0000313" key="9">
    <source>
        <dbReference type="Proteomes" id="UP000585638"/>
    </source>
</evidence>
<dbReference type="PANTHER" id="PTHR42813">
    <property type="entry name" value="ZINC-TYPE ALCOHOL DEHYDROGENASE-LIKE"/>
    <property type="match status" value="1"/>
</dbReference>
<evidence type="ECO:0000256" key="1">
    <source>
        <dbReference type="ARBA" id="ARBA00001947"/>
    </source>
</evidence>
<feature type="domain" description="Alcohol dehydrogenase-like C-terminal" evidence="6">
    <location>
        <begin position="181"/>
        <end position="284"/>
    </location>
</feature>
<evidence type="ECO:0000256" key="4">
    <source>
        <dbReference type="ARBA" id="ARBA00023002"/>
    </source>
</evidence>
<evidence type="ECO:0000256" key="2">
    <source>
        <dbReference type="ARBA" id="ARBA00022723"/>
    </source>
</evidence>
<evidence type="ECO:0000259" key="7">
    <source>
        <dbReference type="Pfam" id="PF08240"/>
    </source>
</evidence>
<dbReference type="Proteomes" id="UP000585638">
    <property type="component" value="Unassembled WGS sequence"/>
</dbReference>
<organism evidence="8 9">
    <name type="scientific">Kutzneria kofuensis</name>
    <dbReference type="NCBI Taxonomy" id="103725"/>
    <lineage>
        <taxon>Bacteria</taxon>
        <taxon>Bacillati</taxon>
        <taxon>Actinomycetota</taxon>
        <taxon>Actinomycetes</taxon>
        <taxon>Pseudonocardiales</taxon>
        <taxon>Pseudonocardiaceae</taxon>
        <taxon>Kutzneria</taxon>
    </lineage>
</organism>
<dbReference type="InterPro" id="IPR013149">
    <property type="entry name" value="ADH-like_C"/>
</dbReference>